<feature type="transmembrane region" description="Helical" evidence="1">
    <location>
        <begin position="50"/>
        <end position="74"/>
    </location>
</feature>
<sequence>MSATSIKGTMRRDTRSILRFSVTTVVIGFVCAAAVYASGGMTSHGPHGTVGWFALLVALCCLPAGSFFLILGIAKWSGDRSRTD</sequence>
<name>A0A1H4KCV3_9BACT</name>
<evidence type="ECO:0000313" key="3">
    <source>
        <dbReference type="Proteomes" id="UP000182409"/>
    </source>
</evidence>
<accession>A0A1H4KCV3</accession>
<dbReference type="AlphaFoldDB" id="A0A1H4KCV3"/>
<reference evidence="2 3" key="1">
    <citation type="submission" date="2016-10" db="EMBL/GenBank/DDBJ databases">
        <authorList>
            <person name="de Groot N.N."/>
        </authorList>
    </citation>
    <scope>NUCLEOTIDE SEQUENCE [LARGE SCALE GENOMIC DNA]</scope>
    <source>
        <strain evidence="2 3">AB35.6</strain>
    </source>
</reference>
<evidence type="ECO:0000313" key="2">
    <source>
        <dbReference type="EMBL" id="SEB55772.1"/>
    </source>
</evidence>
<evidence type="ECO:0000256" key="1">
    <source>
        <dbReference type="SAM" id="Phobius"/>
    </source>
</evidence>
<keyword evidence="1" id="KW-1133">Transmembrane helix</keyword>
<dbReference type="OrthoDB" id="122126at2"/>
<dbReference type="EMBL" id="FNSD01000001">
    <property type="protein sequence ID" value="SEB55772.1"/>
    <property type="molecule type" value="Genomic_DNA"/>
</dbReference>
<keyword evidence="1" id="KW-0812">Transmembrane</keyword>
<dbReference type="Proteomes" id="UP000182409">
    <property type="component" value="Unassembled WGS sequence"/>
</dbReference>
<proteinExistence type="predicted"/>
<protein>
    <submittedName>
        <fullName evidence="2">Uncharacterized protein</fullName>
    </submittedName>
</protein>
<keyword evidence="1" id="KW-0472">Membrane</keyword>
<feature type="transmembrane region" description="Helical" evidence="1">
    <location>
        <begin position="20"/>
        <end position="38"/>
    </location>
</feature>
<organism evidence="2 3">
    <name type="scientific">Terriglobus roseus</name>
    <dbReference type="NCBI Taxonomy" id="392734"/>
    <lineage>
        <taxon>Bacteria</taxon>
        <taxon>Pseudomonadati</taxon>
        <taxon>Acidobacteriota</taxon>
        <taxon>Terriglobia</taxon>
        <taxon>Terriglobales</taxon>
        <taxon>Acidobacteriaceae</taxon>
        <taxon>Terriglobus</taxon>
    </lineage>
</organism>
<gene>
    <name evidence="2" type="ORF">SAMN05443244_1110</name>
</gene>